<reference evidence="1 2" key="1">
    <citation type="submission" date="2020-06" db="EMBL/GenBank/DDBJ databases">
        <authorList>
            <person name="Herren C.D."/>
            <person name="Smith Caldas M."/>
            <person name="Brooke G.M."/>
            <person name="Cabrera L.J."/>
            <person name="Caudill C.B."/>
            <person name="Ewell K.O."/>
            <person name="Haas C.L."/>
            <person name="Shapland G.L."/>
            <person name="Sitek C.J."/>
            <person name="Thompson J.S."/>
            <person name="Pollenz R.S."/>
            <person name="Garlena R.A."/>
            <person name="Russell D.A."/>
            <person name="Pope W.H."/>
            <person name="Jacobs-Sera D."/>
            <person name="Hatfull G.F."/>
        </authorList>
    </citation>
    <scope>NUCLEOTIDE SEQUENCE [LARGE SCALE GENOMIC DNA]</scope>
</reference>
<keyword evidence="2" id="KW-1185">Reference proteome</keyword>
<evidence type="ECO:0000313" key="2">
    <source>
        <dbReference type="Proteomes" id="UP000515957"/>
    </source>
</evidence>
<dbReference type="RefSeq" id="YP_010246125.1">
    <property type="nucleotide sequence ID" value="NC_060133.1"/>
</dbReference>
<sequence>MNLAFVHIERAIRTGVWICDVECRPVQGADRSAAMLARVEFIDSSKGRRLVAEYDGPHVRRAYWASQGGHETPFTTGAAHVLRGEVEQVLGITPDRRRYNAAAGHSGRLSYPVSSALGG</sequence>
<evidence type="ECO:0000313" key="1">
    <source>
        <dbReference type="EMBL" id="QNJ57056.1"/>
    </source>
</evidence>
<proteinExistence type="predicted"/>
<gene>
    <name evidence="1" type="primary">12</name>
    <name evidence="1" type="ORF">SEA_RABBITRUN_12</name>
</gene>
<dbReference type="EMBL" id="MT658805">
    <property type="protein sequence ID" value="QNJ57056.1"/>
    <property type="molecule type" value="Genomic_DNA"/>
</dbReference>
<accession>A0A7G8LII4</accession>
<dbReference type="Proteomes" id="UP000515957">
    <property type="component" value="Segment"/>
</dbReference>
<organism evidence="1 2">
    <name type="scientific">Gordonia phage Rabbitrun</name>
    <dbReference type="NCBI Taxonomy" id="2762280"/>
    <lineage>
        <taxon>Viruses</taxon>
        <taxon>Duplodnaviria</taxon>
        <taxon>Heunggongvirae</taxon>
        <taxon>Uroviricota</taxon>
        <taxon>Caudoviricetes</taxon>
        <taxon>Deeyouvirinae</taxon>
        <taxon>Nevillevirus</taxon>
        <taxon>Nevillevirus rabbitrun</taxon>
    </lineage>
</organism>
<dbReference type="GeneID" id="70080662"/>
<name>A0A7G8LII4_9CAUD</name>
<dbReference type="KEGG" id="vg:70080662"/>
<protein>
    <submittedName>
        <fullName evidence="1">Uncharacterized protein</fullName>
    </submittedName>
</protein>